<keyword evidence="4" id="KW-1133">Transmembrane helix</keyword>
<evidence type="ECO:0000313" key="7">
    <source>
        <dbReference type="Proteomes" id="UP001233271"/>
    </source>
</evidence>
<feature type="transmembrane region" description="Helical" evidence="4">
    <location>
        <begin position="271"/>
        <end position="288"/>
    </location>
</feature>
<dbReference type="GO" id="GO:0022857">
    <property type="term" value="F:transmembrane transporter activity"/>
    <property type="evidence" value="ECO:0007669"/>
    <property type="project" value="InterPro"/>
</dbReference>
<organism evidence="6 7">
    <name type="scientific">Cutaneotrichosporon cavernicola</name>
    <dbReference type="NCBI Taxonomy" id="279322"/>
    <lineage>
        <taxon>Eukaryota</taxon>
        <taxon>Fungi</taxon>
        <taxon>Dikarya</taxon>
        <taxon>Basidiomycota</taxon>
        <taxon>Agaricomycotina</taxon>
        <taxon>Tremellomycetes</taxon>
        <taxon>Trichosporonales</taxon>
        <taxon>Trichosporonaceae</taxon>
        <taxon>Cutaneotrichosporon</taxon>
    </lineage>
</organism>
<dbReference type="RefSeq" id="XP_060457491.1">
    <property type="nucleotide sequence ID" value="XM_060600948.1"/>
</dbReference>
<protein>
    <recommendedName>
        <fullName evidence="5">Major facilitator superfamily (MFS) profile domain-containing protein</fullName>
    </recommendedName>
</protein>
<dbReference type="GeneID" id="85496096"/>
<feature type="transmembrane region" description="Helical" evidence="4">
    <location>
        <begin position="231"/>
        <end position="250"/>
    </location>
</feature>
<dbReference type="InterPro" id="IPR036259">
    <property type="entry name" value="MFS_trans_sf"/>
</dbReference>
<keyword evidence="4" id="KW-0472">Membrane</keyword>
<feature type="transmembrane region" description="Helical" evidence="4">
    <location>
        <begin position="369"/>
        <end position="390"/>
    </location>
</feature>
<comment type="similarity">
    <text evidence="2">Belongs to the major facilitator superfamily. Monocarboxylate porter (TC 2.A.1.13) family.</text>
</comment>
<dbReference type="InterPro" id="IPR050327">
    <property type="entry name" value="Proton-linked_MCT"/>
</dbReference>
<evidence type="ECO:0000256" key="1">
    <source>
        <dbReference type="ARBA" id="ARBA00004141"/>
    </source>
</evidence>
<feature type="transmembrane region" description="Helical" evidence="4">
    <location>
        <begin position="334"/>
        <end position="357"/>
    </location>
</feature>
<evidence type="ECO:0000256" key="2">
    <source>
        <dbReference type="ARBA" id="ARBA00006727"/>
    </source>
</evidence>
<feature type="transmembrane region" description="Helical" evidence="4">
    <location>
        <begin position="402"/>
        <end position="424"/>
    </location>
</feature>
<dbReference type="AlphaFoldDB" id="A0AA48L588"/>
<dbReference type="PANTHER" id="PTHR11360">
    <property type="entry name" value="MONOCARBOXYLATE TRANSPORTER"/>
    <property type="match status" value="1"/>
</dbReference>
<dbReference type="Proteomes" id="UP001233271">
    <property type="component" value="Chromosome 4"/>
</dbReference>
<feature type="transmembrane region" description="Helical" evidence="4">
    <location>
        <begin position="430"/>
        <end position="450"/>
    </location>
</feature>
<dbReference type="InterPro" id="IPR020846">
    <property type="entry name" value="MFS_dom"/>
</dbReference>
<reference evidence="6" key="1">
    <citation type="journal article" date="2023" name="BMC Genomics">
        <title>Chromosome-level genome assemblies of Cutaneotrichosporon spp. (Trichosporonales, Basidiomycota) reveal imbalanced evolution between nucleotide sequences and chromosome synteny.</title>
        <authorList>
            <person name="Kobayashi Y."/>
            <person name="Kayamori A."/>
            <person name="Aoki K."/>
            <person name="Shiwa Y."/>
            <person name="Matsutani M."/>
            <person name="Fujita N."/>
            <person name="Sugita T."/>
            <person name="Iwasaki W."/>
            <person name="Tanaka N."/>
            <person name="Takashima M."/>
        </authorList>
    </citation>
    <scope>NUCLEOTIDE SEQUENCE</scope>
    <source>
        <strain evidence="6">HIS019</strain>
    </source>
</reference>
<evidence type="ECO:0000256" key="4">
    <source>
        <dbReference type="SAM" id="Phobius"/>
    </source>
</evidence>
<evidence type="ECO:0000256" key="3">
    <source>
        <dbReference type="SAM" id="MobiDB-lite"/>
    </source>
</evidence>
<feature type="transmembrane region" description="Helical" evidence="4">
    <location>
        <begin position="74"/>
        <end position="96"/>
    </location>
</feature>
<dbReference type="Pfam" id="PF07690">
    <property type="entry name" value="MFS_1"/>
    <property type="match status" value="1"/>
</dbReference>
<feature type="domain" description="Major facilitator superfamily (MFS) profile" evidence="5">
    <location>
        <begin position="72"/>
        <end position="452"/>
    </location>
</feature>
<feature type="transmembrane region" description="Helical" evidence="4">
    <location>
        <begin position="112"/>
        <end position="131"/>
    </location>
</feature>
<feature type="region of interest" description="Disordered" evidence="3">
    <location>
        <begin position="1"/>
        <end position="65"/>
    </location>
</feature>
<accession>A0AA48L588</accession>
<keyword evidence="4" id="KW-0812">Transmembrane</keyword>
<dbReference type="GO" id="GO:0016020">
    <property type="term" value="C:membrane"/>
    <property type="evidence" value="ECO:0007669"/>
    <property type="project" value="UniProtKB-SubCell"/>
</dbReference>
<dbReference type="EMBL" id="AP028215">
    <property type="protein sequence ID" value="BEI92226.1"/>
    <property type="molecule type" value="Genomic_DNA"/>
</dbReference>
<comment type="subcellular location">
    <subcellularLocation>
        <location evidence="1">Membrane</location>
        <topology evidence="1">Multi-pass membrane protein</topology>
    </subcellularLocation>
</comment>
<evidence type="ECO:0000313" key="6">
    <source>
        <dbReference type="EMBL" id="BEI92226.1"/>
    </source>
</evidence>
<feature type="compositionally biased region" description="Polar residues" evidence="3">
    <location>
        <begin position="1"/>
        <end position="11"/>
    </location>
</feature>
<feature type="transmembrane region" description="Helical" evidence="4">
    <location>
        <begin position="166"/>
        <end position="188"/>
    </location>
</feature>
<name>A0AA48L588_9TREE</name>
<evidence type="ECO:0000259" key="5">
    <source>
        <dbReference type="PROSITE" id="PS50850"/>
    </source>
</evidence>
<feature type="transmembrane region" description="Helical" evidence="4">
    <location>
        <begin position="143"/>
        <end position="160"/>
    </location>
</feature>
<keyword evidence="7" id="KW-1185">Reference proteome</keyword>
<gene>
    <name evidence="6" type="ORF">CcaverHIS019_0410460</name>
</gene>
<dbReference type="PANTHER" id="PTHR11360:SF177">
    <property type="entry name" value="RIBOFLAVIN TRANSPORTER MCH5"/>
    <property type="match status" value="1"/>
</dbReference>
<dbReference type="PROSITE" id="PS50850">
    <property type="entry name" value="MFS"/>
    <property type="match status" value="1"/>
</dbReference>
<dbReference type="InterPro" id="IPR011701">
    <property type="entry name" value="MFS"/>
</dbReference>
<feature type="transmembrane region" description="Helical" evidence="4">
    <location>
        <begin position="200"/>
        <end position="219"/>
    </location>
</feature>
<dbReference type="KEGG" id="ccac:CcaHIS019_0410460"/>
<dbReference type="Gene3D" id="1.20.1250.20">
    <property type="entry name" value="MFS general substrate transporter like domains"/>
    <property type="match status" value="2"/>
</dbReference>
<dbReference type="SUPFAM" id="SSF103473">
    <property type="entry name" value="MFS general substrate transporter"/>
    <property type="match status" value="1"/>
</dbReference>
<sequence>MLKDSSSTLQDMTDAAPYFEKGRDDGRDDDESTLPALSILPDTKTLASTDPDQPVTPRTPDIGPPPDGGREAWLCAYAGGFVTFCLMGFVCSFGQLQEYYLHHQLANYSKSTVAWIGSVQSCLVFFPSVIWGRVFDAYGATPLVRVGSSLAVAAVIGMAFCNDYYQFFLAHFLFGFASGIIWPTVTAIGGHWFSTKRGAAIGVIVGGSGLGSIVFPIMLKHLLQIVSFRDSLLIVAGLSAVLMAPSWVLVKSRLPKRKPVPLRRLAQPWSDVRFTFFAIGCAMYMFNWMSPLFNAPIIATANRVSKPVYDYAIAIMSAGSFLGRTLSGIMADKWGVWNVFGTTSFATVIVILAFYVACPIPEGALIVGYVLYGWISGAWLTLVSAVIATISPVEEVGMRIGIAWSVCGPTMIAGPPICGALIQAAGGLRFTYAAIFCAVTFTLASVLSIGPRMLEVTSHHYHKWRNTPEPPSPAPEDLV</sequence>
<proteinExistence type="inferred from homology"/>